<name>A0A0R3Q3S0_9BILA</name>
<reference evidence="3" key="1">
    <citation type="submission" date="2017-02" db="UniProtKB">
        <authorList>
            <consortium name="WormBaseParasite"/>
        </authorList>
    </citation>
    <scope>IDENTIFICATION</scope>
</reference>
<keyword evidence="2" id="KW-1185">Reference proteome</keyword>
<evidence type="ECO:0000313" key="1">
    <source>
        <dbReference type="EMBL" id="VDO07293.1"/>
    </source>
</evidence>
<dbReference type="AlphaFoldDB" id="A0A0R3Q3S0"/>
<gene>
    <name evidence="1" type="ORF">BTMF_LOCUS302</name>
</gene>
<sequence>MKATQQTSSPIHLENSVLQLGKRDLAINNAFQTYREMKLDSVISGSMSFLKSLITKSKYSLKAHPEANSKEKALTEALNKSLNNLVYDKKQLLSNWAQALDYGCSLNEVVFKRDGGYSVFKNISPIHLTTVERFEFDDGELRKLHINQAENDGLVVDTQRGAQSSIDGAKVLFFRLEPDSDFPLGKSLLYGCYTSWKTKTILQEYEAIGIAKNLSGVLDVSVPSEYINKFFEEPNSVEAIYVANLLAQAENLHAGKGSYILSASDTNAQGVRLFEVTTVGGSGGNAQNFNVGQSISRYDRDIQLALQTMVLSMGAEGGGSFALSDNSTYLMTLFIENIQQCFASEFAKALKLAFELNDANQDHIPTLEFEALEPLDWDEFTKGWQRLLQAGGVTATEDLEAFFRKRGEAPAADYTKKLNNKVTADFSERLETDKQG</sequence>
<accession>A0A0R3Q3S0</accession>
<reference evidence="1 2" key="2">
    <citation type="submission" date="2018-11" db="EMBL/GenBank/DDBJ databases">
        <authorList>
            <consortium name="Pathogen Informatics"/>
        </authorList>
    </citation>
    <scope>NUCLEOTIDE SEQUENCE [LARGE SCALE GENOMIC DNA]</scope>
</reference>
<dbReference type="WBParaSite" id="BTMF_0000093801-mRNA-1">
    <property type="protein sequence ID" value="BTMF_0000093801-mRNA-1"/>
    <property type="gene ID" value="BTMF_0000093801"/>
</dbReference>
<dbReference type="Pfam" id="PF06074">
    <property type="entry name" value="Portal_Mu"/>
    <property type="match status" value="1"/>
</dbReference>
<evidence type="ECO:0000313" key="2">
    <source>
        <dbReference type="Proteomes" id="UP000280834"/>
    </source>
</evidence>
<dbReference type="EMBL" id="UZAG01000132">
    <property type="protein sequence ID" value="VDO07293.1"/>
    <property type="molecule type" value="Genomic_DNA"/>
</dbReference>
<organism evidence="3">
    <name type="scientific">Brugia timori</name>
    <dbReference type="NCBI Taxonomy" id="42155"/>
    <lineage>
        <taxon>Eukaryota</taxon>
        <taxon>Metazoa</taxon>
        <taxon>Ecdysozoa</taxon>
        <taxon>Nematoda</taxon>
        <taxon>Chromadorea</taxon>
        <taxon>Rhabditida</taxon>
        <taxon>Spirurina</taxon>
        <taxon>Spiruromorpha</taxon>
        <taxon>Filarioidea</taxon>
        <taxon>Onchocercidae</taxon>
        <taxon>Brugia</taxon>
    </lineage>
</organism>
<evidence type="ECO:0000313" key="3">
    <source>
        <dbReference type="WBParaSite" id="BTMF_0000093801-mRNA-1"/>
    </source>
</evidence>
<proteinExistence type="predicted"/>
<dbReference type="InterPro" id="IPR009279">
    <property type="entry name" value="Portal_Mu"/>
</dbReference>
<protein>
    <submittedName>
        <fullName evidence="3">DUF1073 domain-containing protein</fullName>
    </submittedName>
</protein>
<dbReference type="Proteomes" id="UP000280834">
    <property type="component" value="Unassembled WGS sequence"/>
</dbReference>